<keyword evidence="2" id="KW-1185">Reference proteome</keyword>
<name>A0ACB8YCU1_9ASTR</name>
<reference evidence="1 2" key="2">
    <citation type="journal article" date="2022" name="Mol. Ecol. Resour.">
        <title>The genomes of chicory, endive, great burdock and yacon provide insights into Asteraceae paleo-polyploidization history and plant inulin production.</title>
        <authorList>
            <person name="Fan W."/>
            <person name="Wang S."/>
            <person name="Wang H."/>
            <person name="Wang A."/>
            <person name="Jiang F."/>
            <person name="Liu H."/>
            <person name="Zhao H."/>
            <person name="Xu D."/>
            <person name="Zhang Y."/>
        </authorList>
    </citation>
    <scope>NUCLEOTIDE SEQUENCE [LARGE SCALE GENOMIC DNA]</scope>
    <source>
        <strain evidence="2">cv. Yunnan</strain>
        <tissue evidence="1">Leaves</tissue>
    </source>
</reference>
<evidence type="ECO:0000313" key="2">
    <source>
        <dbReference type="Proteomes" id="UP001056120"/>
    </source>
</evidence>
<comment type="caution">
    <text evidence="1">The sequence shown here is derived from an EMBL/GenBank/DDBJ whole genome shotgun (WGS) entry which is preliminary data.</text>
</comment>
<protein>
    <submittedName>
        <fullName evidence="1">Uncharacterized protein</fullName>
    </submittedName>
</protein>
<reference evidence="2" key="1">
    <citation type="journal article" date="2022" name="Mol. Ecol. Resour.">
        <title>The genomes of chicory, endive, great burdock and yacon provide insights into Asteraceae palaeo-polyploidization history and plant inulin production.</title>
        <authorList>
            <person name="Fan W."/>
            <person name="Wang S."/>
            <person name="Wang H."/>
            <person name="Wang A."/>
            <person name="Jiang F."/>
            <person name="Liu H."/>
            <person name="Zhao H."/>
            <person name="Xu D."/>
            <person name="Zhang Y."/>
        </authorList>
    </citation>
    <scope>NUCLEOTIDE SEQUENCE [LARGE SCALE GENOMIC DNA]</scope>
    <source>
        <strain evidence="2">cv. Yunnan</strain>
    </source>
</reference>
<dbReference type="Proteomes" id="UP001056120">
    <property type="component" value="Linkage Group LG28"/>
</dbReference>
<evidence type="ECO:0000313" key="1">
    <source>
        <dbReference type="EMBL" id="KAI3683250.1"/>
    </source>
</evidence>
<dbReference type="EMBL" id="CM042045">
    <property type="protein sequence ID" value="KAI3683250.1"/>
    <property type="molecule type" value="Genomic_DNA"/>
</dbReference>
<sequence length="1068" mass="121139">MGDFNDVRSPDERFNSEFVASYADCFNDFIEAADLLEYHMGGYKFTYMSDKGDKLSKLDRMLVCRSFMNLWPVASLTALSKEMSDHCPLFLSTVPVDFGHIPFRFFNSWLDLPCFEDFIAASCNSFRFSGPADLALVTKLKWLKGRIKGWLVGERKKRDDGYRSHKDSIVLLEKLADTRSLSQHELDYRAECKKFVLECDLTRQRDIQQKSRVRWALEGDENSSFFHGIMNANTSNNHINGILVDGSWETSPSVLKDKAFEFFADKFKEPVEALPRLICPNLSVLSVSEADSLIVPFCTLEIRSAVWDCDGDRAPGPDGFNFKFLKRCWGWLELDFVKLFEEFHHSGSLNPGCTASFLALVPKLNDPMGFSDFRPISLIGIVNKVVSKVLVNRLKRVIQNLVSEEQSAFLAGRSIMDGPLILNEVISWLRRSNHKGFIFKVDIEKAFDSLNWEFLDSVLTSMNFPSLWRKWVMALLTSSRASVLVNGSPTREFSCYRGLRQGDPLSPFLFILAMEAFSGIIKQASSIGLYHGIVCGNSGPSLSHFLYADDVIFLGAWERSNAINLVRILRCFYLVSGLRINLGKSSLFGTCVDEGDLKEMALIFRCQTGSFPFKHLGLQVGANMNLIKSWKPVVEKFQKRLSGWRAKNLSFGGRVTLIKSVLNSLPMYYFSLYRAPVAIIDRLEKIRRLFFWGGSEVKSKINWISWQKVTGPISYGGLGLGSLRDANLAMLAKWWWRFKNEKGCLWRNVIWALHQSSRSWNFIPARVSTAGPWKQIYKISVEIAARGIDLSLVIKGILGCGDKISFWSDCWIGEAPLRSCFPNLFPLEKDKHCRVADRLIVGPNGVNFCWSWSRPPARNMELAEWYGLLDALSSVSLSTVTDRWSWLLDVSGVFTVKSVRSKLQVMSGGDLNGAIIWNNWVPKKVNILAWRANLGRLPTRLELAKRNIPLVSVACSCCGEAIESVEHLFVSCALAQSLWHIVSQWCKIPSIYAFEIKDLLEMHKFSRVSKKKAKMIHAIVLTSLWCLWKARNTLIFEGRQLSLANLVEEVKILGFLWVQCRSKSAALS</sequence>
<proteinExistence type="predicted"/>
<organism evidence="1 2">
    <name type="scientific">Smallanthus sonchifolius</name>
    <dbReference type="NCBI Taxonomy" id="185202"/>
    <lineage>
        <taxon>Eukaryota</taxon>
        <taxon>Viridiplantae</taxon>
        <taxon>Streptophyta</taxon>
        <taxon>Embryophyta</taxon>
        <taxon>Tracheophyta</taxon>
        <taxon>Spermatophyta</taxon>
        <taxon>Magnoliopsida</taxon>
        <taxon>eudicotyledons</taxon>
        <taxon>Gunneridae</taxon>
        <taxon>Pentapetalae</taxon>
        <taxon>asterids</taxon>
        <taxon>campanulids</taxon>
        <taxon>Asterales</taxon>
        <taxon>Asteraceae</taxon>
        <taxon>Asteroideae</taxon>
        <taxon>Heliantheae alliance</taxon>
        <taxon>Millerieae</taxon>
        <taxon>Smallanthus</taxon>
    </lineage>
</organism>
<gene>
    <name evidence="1" type="ORF">L1987_83752</name>
</gene>
<accession>A0ACB8YCU1</accession>